<accession>A0ABW5PMW8</accession>
<feature type="transmembrane region" description="Helical" evidence="7">
    <location>
        <begin position="239"/>
        <end position="259"/>
    </location>
</feature>
<evidence type="ECO:0000256" key="6">
    <source>
        <dbReference type="ARBA" id="ARBA00023136"/>
    </source>
</evidence>
<dbReference type="Gene3D" id="1.20.1250.20">
    <property type="entry name" value="MFS general substrate transporter like domains"/>
    <property type="match status" value="2"/>
</dbReference>
<evidence type="ECO:0000256" key="4">
    <source>
        <dbReference type="ARBA" id="ARBA00022692"/>
    </source>
</evidence>
<dbReference type="SUPFAM" id="SSF103473">
    <property type="entry name" value="MFS general substrate transporter"/>
    <property type="match status" value="1"/>
</dbReference>
<evidence type="ECO:0000256" key="5">
    <source>
        <dbReference type="ARBA" id="ARBA00022989"/>
    </source>
</evidence>
<keyword evidence="4 7" id="KW-0812">Transmembrane</keyword>
<gene>
    <name evidence="9" type="ORF">ACFSTF_01000</name>
</gene>
<name>A0ABW5PMW8_9BACI</name>
<keyword evidence="2" id="KW-0813">Transport</keyword>
<dbReference type="PROSITE" id="PS50850">
    <property type="entry name" value="MFS"/>
    <property type="match status" value="1"/>
</dbReference>
<keyword evidence="6 7" id="KW-0472">Membrane</keyword>
<dbReference type="InterPro" id="IPR011701">
    <property type="entry name" value="MFS"/>
</dbReference>
<reference evidence="10" key="1">
    <citation type="journal article" date="2019" name="Int. J. Syst. Evol. Microbiol.">
        <title>The Global Catalogue of Microorganisms (GCM) 10K type strain sequencing project: providing services to taxonomists for standard genome sequencing and annotation.</title>
        <authorList>
            <consortium name="The Broad Institute Genomics Platform"/>
            <consortium name="The Broad Institute Genome Sequencing Center for Infectious Disease"/>
            <person name="Wu L."/>
            <person name="Ma J."/>
        </authorList>
    </citation>
    <scope>NUCLEOTIDE SEQUENCE [LARGE SCALE GENOMIC DNA]</scope>
    <source>
        <strain evidence="10">TISTR 2241</strain>
    </source>
</reference>
<dbReference type="EMBL" id="JBHUMR010000003">
    <property type="protein sequence ID" value="MFD2615920.1"/>
    <property type="molecule type" value="Genomic_DNA"/>
</dbReference>
<feature type="transmembrane region" description="Helical" evidence="7">
    <location>
        <begin position="295"/>
        <end position="320"/>
    </location>
</feature>
<evidence type="ECO:0000256" key="7">
    <source>
        <dbReference type="SAM" id="Phobius"/>
    </source>
</evidence>
<dbReference type="InterPro" id="IPR020846">
    <property type="entry name" value="MFS_dom"/>
</dbReference>
<dbReference type="PANTHER" id="PTHR43124:SF8">
    <property type="entry name" value="INNER MEMBRANE TRANSPORT PROTEIN YDHP"/>
    <property type="match status" value="1"/>
</dbReference>
<feature type="transmembrane region" description="Helical" evidence="7">
    <location>
        <begin position="132"/>
        <end position="152"/>
    </location>
</feature>
<keyword evidence="3" id="KW-1003">Cell membrane</keyword>
<dbReference type="InterPro" id="IPR036259">
    <property type="entry name" value="MFS_trans_sf"/>
</dbReference>
<dbReference type="Pfam" id="PF07690">
    <property type="entry name" value="MFS_1"/>
    <property type="match status" value="1"/>
</dbReference>
<evidence type="ECO:0000256" key="3">
    <source>
        <dbReference type="ARBA" id="ARBA00022475"/>
    </source>
</evidence>
<sequence>MSTKAYMALFALAISAFAIGTTEFVIVGLLPTGAHDLNIPVTKAGTLISGYAIALAIGTPIITALTGRIPKKGFLLILMTLFTIGNALSAISPSYEILMLSRVITAITHGVFFAIAAVVATNLVPEDKRGTAISIMFTGLTVATIVGVPLGTYVGQHLGWRTTFIVVVTLGIIGLISNILAVSKVKNQSHPPTFRDIGELIKNRRILLALFMTALGFGGTFAIFTYLTPILENISGYSSGSISLLLLIYGIAVAIGNLFGGKMANEHPVKALRWIFLVQSIVLLLQIWLLPSKSLSILSILLLGLLAFTMSPGVQAYIVTLSEKLVPSAKDIASALNISAFNIGIAVGSLLGGWAVDHLTYLDTAWIGAIMVALACLLAILNYKLDKKQKLF</sequence>
<feature type="transmembrane region" description="Helical" evidence="7">
    <location>
        <begin position="97"/>
        <end position="120"/>
    </location>
</feature>
<evidence type="ECO:0000259" key="8">
    <source>
        <dbReference type="PROSITE" id="PS50850"/>
    </source>
</evidence>
<feature type="transmembrane region" description="Helical" evidence="7">
    <location>
        <begin position="364"/>
        <end position="383"/>
    </location>
</feature>
<feature type="transmembrane region" description="Helical" evidence="7">
    <location>
        <begin position="332"/>
        <end position="352"/>
    </location>
</feature>
<dbReference type="Proteomes" id="UP001597458">
    <property type="component" value="Unassembled WGS sequence"/>
</dbReference>
<feature type="transmembrane region" description="Helical" evidence="7">
    <location>
        <begin position="48"/>
        <end position="66"/>
    </location>
</feature>
<protein>
    <submittedName>
        <fullName evidence="9">MFS transporter</fullName>
    </submittedName>
</protein>
<proteinExistence type="predicted"/>
<feature type="transmembrane region" description="Helical" evidence="7">
    <location>
        <begin position="164"/>
        <end position="185"/>
    </location>
</feature>
<dbReference type="InterPro" id="IPR050189">
    <property type="entry name" value="MFS_Efflux_Transporters"/>
</dbReference>
<evidence type="ECO:0000256" key="2">
    <source>
        <dbReference type="ARBA" id="ARBA00022448"/>
    </source>
</evidence>
<dbReference type="PANTHER" id="PTHR43124">
    <property type="entry name" value="PURINE EFFLUX PUMP PBUE"/>
    <property type="match status" value="1"/>
</dbReference>
<comment type="subcellular location">
    <subcellularLocation>
        <location evidence="1">Cell membrane</location>
        <topology evidence="1">Multi-pass membrane protein</topology>
    </subcellularLocation>
</comment>
<comment type="caution">
    <text evidence="9">The sequence shown here is derived from an EMBL/GenBank/DDBJ whole genome shotgun (WGS) entry which is preliminary data.</text>
</comment>
<keyword evidence="10" id="KW-1185">Reference proteome</keyword>
<feature type="transmembrane region" description="Helical" evidence="7">
    <location>
        <begin position="206"/>
        <end position="227"/>
    </location>
</feature>
<organism evidence="9 10">
    <name type="scientific">Terrilactibacillus laevilacticus</name>
    <dbReference type="NCBI Taxonomy" id="1380157"/>
    <lineage>
        <taxon>Bacteria</taxon>
        <taxon>Bacillati</taxon>
        <taxon>Bacillota</taxon>
        <taxon>Bacilli</taxon>
        <taxon>Bacillales</taxon>
        <taxon>Bacillaceae</taxon>
        <taxon>Terrilactibacillus</taxon>
    </lineage>
</organism>
<keyword evidence="5 7" id="KW-1133">Transmembrane helix</keyword>
<evidence type="ECO:0000256" key="1">
    <source>
        <dbReference type="ARBA" id="ARBA00004651"/>
    </source>
</evidence>
<dbReference type="CDD" id="cd17324">
    <property type="entry name" value="MFS_NepI_like"/>
    <property type="match status" value="1"/>
</dbReference>
<feature type="domain" description="Major facilitator superfamily (MFS) profile" evidence="8">
    <location>
        <begin position="8"/>
        <end position="387"/>
    </location>
</feature>
<evidence type="ECO:0000313" key="10">
    <source>
        <dbReference type="Proteomes" id="UP001597458"/>
    </source>
</evidence>
<evidence type="ECO:0000313" key="9">
    <source>
        <dbReference type="EMBL" id="MFD2615920.1"/>
    </source>
</evidence>
<dbReference type="RefSeq" id="WP_258311693.1">
    <property type="nucleotide sequence ID" value="NZ_JBHUMR010000003.1"/>
</dbReference>
<feature type="transmembrane region" description="Helical" evidence="7">
    <location>
        <begin position="73"/>
        <end position="91"/>
    </location>
</feature>
<feature type="transmembrane region" description="Helical" evidence="7">
    <location>
        <begin position="271"/>
        <end position="289"/>
    </location>
</feature>